<accession>Q74MK2</accession>
<dbReference type="PROSITE" id="PS50830">
    <property type="entry name" value="TNASE_3"/>
    <property type="match status" value="1"/>
</dbReference>
<dbReference type="SUPFAM" id="SSF50199">
    <property type="entry name" value="Staphylococcal nuclease"/>
    <property type="match status" value="1"/>
</dbReference>
<feature type="domain" description="TNase-like" evidence="1">
    <location>
        <begin position="20"/>
        <end position="154"/>
    </location>
</feature>
<organism evidence="2 3">
    <name type="scientific">Nanoarchaeum equitans (strain Kin4-M)</name>
    <dbReference type="NCBI Taxonomy" id="228908"/>
    <lineage>
        <taxon>Archaea</taxon>
        <taxon>Nanobdellota</taxon>
        <taxon>Candidatus Nanoarchaeia</taxon>
        <taxon>Nanoarchaeales</taxon>
        <taxon>Nanoarchaeaceae</taxon>
        <taxon>Nanoarchaeum</taxon>
    </lineage>
</organism>
<evidence type="ECO:0000259" key="1">
    <source>
        <dbReference type="PROSITE" id="PS50830"/>
    </source>
</evidence>
<reference evidence="2 3" key="1">
    <citation type="journal article" date="2003" name="Proc. Natl. Acad. Sci. U.S.A.">
        <title>The genome of Nanoarchaeum equitans: insights into early archaeal evolution and derived parasitism.</title>
        <authorList>
            <person name="Waters E."/>
            <person name="Hohn M.J."/>
            <person name="Ahel I."/>
            <person name="Graham D.E."/>
            <person name="Adams M.D."/>
            <person name="Barnstead M."/>
            <person name="Beeson K.Y."/>
            <person name="Bibbs L."/>
            <person name="Bolanos R."/>
            <person name="Keller M."/>
            <person name="Kretz K."/>
            <person name="Lin X."/>
            <person name="Mathur E."/>
            <person name="Ni J."/>
            <person name="Podar M."/>
            <person name="Richardson T."/>
            <person name="Sutton G.G."/>
            <person name="Simon M."/>
            <person name="Soll D."/>
            <person name="Stetter K.O."/>
            <person name="Short J.M."/>
            <person name="Noordewier M."/>
        </authorList>
    </citation>
    <scope>NUCLEOTIDE SEQUENCE [LARGE SCALE GENOMIC DNA]</scope>
    <source>
        <strain evidence="2 3">Kin4-M</strain>
    </source>
</reference>
<dbReference type="BioCyc" id="NEQU228908:GJB6-106-MONOMER"/>
<gene>
    <name evidence="2" type="ordered locus">NEQ097</name>
</gene>
<dbReference type="InterPro" id="IPR016071">
    <property type="entry name" value="Staphylococal_nuclease_OB-fold"/>
</dbReference>
<evidence type="ECO:0000313" key="3">
    <source>
        <dbReference type="Proteomes" id="UP000000578"/>
    </source>
</evidence>
<dbReference type="Pfam" id="PF00565">
    <property type="entry name" value="SNase"/>
    <property type="match status" value="1"/>
</dbReference>
<dbReference type="KEGG" id="neq:NEQ097"/>
<proteinExistence type="predicted"/>
<dbReference type="STRING" id="228908.NEQ097"/>
<dbReference type="Proteomes" id="UP000000578">
    <property type="component" value="Chromosome"/>
</dbReference>
<name>Q74MK2_NANEQ</name>
<dbReference type="AlphaFoldDB" id="Q74MK2"/>
<dbReference type="Gene3D" id="2.40.50.90">
    <property type="match status" value="1"/>
</dbReference>
<dbReference type="HOGENOM" id="CLU_1269950_0_0_2"/>
<dbReference type="SMART" id="SM00318">
    <property type="entry name" value="SNc"/>
    <property type="match status" value="1"/>
</dbReference>
<protein>
    <submittedName>
        <fullName evidence="2">NEQ097</fullName>
    </submittedName>
</protein>
<dbReference type="EMBL" id="AE017199">
    <property type="protein sequence ID" value="AAR38953.1"/>
    <property type="molecule type" value="Genomic_DNA"/>
</dbReference>
<evidence type="ECO:0000313" key="2">
    <source>
        <dbReference type="EMBL" id="AAR38953.1"/>
    </source>
</evidence>
<dbReference type="InterPro" id="IPR035437">
    <property type="entry name" value="SNase_OB-fold_sf"/>
</dbReference>
<dbReference type="EnsemblBacteria" id="AAR38953">
    <property type="protein sequence ID" value="AAR38953"/>
    <property type="gene ID" value="NEQ097"/>
</dbReference>
<keyword evidence="3" id="KW-1185">Reference proteome</keyword>
<sequence>MQRIIPFLFLILVLVFLSLIPKSCKVEYVIDGDTIKTSCGKVRLSLIDAHERGEPLYEKAKEFVQQFLRNCDPVIIKEGYDKYNRILALVKCNNKTLNVELVKNKLAIVYLRYCPYSKFRDYDIFYNFCHYIKSNKYGCLELKRKGQKVIIFNKCDKIHIDGFVTTYNGEFIPINVTIEKQYTIDFYAYFHKNVLDPKEKIFVFDRNGFLLAQLGSS</sequence>